<protein>
    <submittedName>
        <fullName evidence="4">Caspase domain-containing protein</fullName>
    </submittedName>
</protein>
<feature type="compositionally biased region" description="Basic and acidic residues" evidence="2">
    <location>
        <begin position="675"/>
        <end position="688"/>
    </location>
</feature>
<dbReference type="Pfam" id="PF00656">
    <property type="entry name" value="Peptidase_C14"/>
    <property type="match status" value="2"/>
</dbReference>
<proteinExistence type="inferred from homology"/>
<feature type="domain" description="Peptidase C14 caspase" evidence="3">
    <location>
        <begin position="32"/>
        <end position="180"/>
    </location>
</feature>
<dbReference type="InterPro" id="IPR011600">
    <property type="entry name" value="Pept_C14_caspase"/>
</dbReference>
<feature type="region of interest" description="Disordered" evidence="2">
    <location>
        <begin position="344"/>
        <end position="416"/>
    </location>
</feature>
<feature type="region of interest" description="Disordered" evidence="2">
    <location>
        <begin position="1"/>
        <end position="24"/>
    </location>
</feature>
<organism evidence="4 5">
    <name type="scientific">Mycena rosella</name>
    <name type="common">Pink bonnet</name>
    <name type="synonym">Agaricus rosellus</name>
    <dbReference type="NCBI Taxonomy" id="1033263"/>
    <lineage>
        <taxon>Eukaryota</taxon>
        <taxon>Fungi</taxon>
        <taxon>Dikarya</taxon>
        <taxon>Basidiomycota</taxon>
        <taxon>Agaricomycotina</taxon>
        <taxon>Agaricomycetes</taxon>
        <taxon>Agaricomycetidae</taxon>
        <taxon>Agaricales</taxon>
        <taxon>Marasmiineae</taxon>
        <taxon>Mycenaceae</taxon>
        <taxon>Mycena</taxon>
    </lineage>
</organism>
<feature type="compositionally biased region" description="Gly residues" evidence="2">
    <location>
        <begin position="591"/>
        <end position="601"/>
    </location>
</feature>
<dbReference type="InterPro" id="IPR050452">
    <property type="entry name" value="Metacaspase"/>
</dbReference>
<feature type="region of interest" description="Disordered" evidence="2">
    <location>
        <begin position="216"/>
        <end position="268"/>
    </location>
</feature>
<reference evidence="4" key="1">
    <citation type="submission" date="2023-03" db="EMBL/GenBank/DDBJ databases">
        <title>Massive genome expansion in bonnet fungi (Mycena s.s.) driven by repeated elements and novel gene families across ecological guilds.</title>
        <authorList>
            <consortium name="Lawrence Berkeley National Laboratory"/>
            <person name="Harder C.B."/>
            <person name="Miyauchi S."/>
            <person name="Viragh M."/>
            <person name="Kuo A."/>
            <person name="Thoen E."/>
            <person name="Andreopoulos B."/>
            <person name="Lu D."/>
            <person name="Skrede I."/>
            <person name="Drula E."/>
            <person name="Henrissat B."/>
            <person name="Morin E."/>
            <person name="Kohler A."/>
            <person name="Barry K."/>
            <person name="LaButti K."/>
            <person name="Morin E."/>
            <person name="Salamov A."/>
            <person name="Lipzen A."/>
            <person name="Mereny Z."/>
            <person name="Hegedus B."/>
            <person name="Baldrian P."/>
            <person name="Stursova M."/>
            <person name="Weitz H."/>
            <person name="Taylor A."/>
            <person name="Grigoriev I.V."/>
            <person name="Nagy L.G."/>
            <person name="Martin F."/>
            <person name="Kauserud H."/>
        </authorList>
    </citation>
    <scope>NUCLEOTIDE SEQUENCE</scope>
    <source>
        <strain evidence="4">CBHHK067</strain>
    </source>
</reference>
<feature type="compositionally biased region" description="Basic and acidic residues" evidence="2">
    <location>
        <begin position="352"/>
        <end position="361"/>
    </location>
</feature>
<feature type="compositionally biased region" description="Pro residues" evidence="2">
    <location>
        <begin position="8"/>
        <end position="19"/>
    </location>
</feature>
<dbReference type="GO" id="GO:0006508">
    <property type="term" value="P:proteolysis"/>
    <property type="evidence" value="ECO:0007669"/>
    <property type="project" value="InterPro"/>
</dbReference>
<evidence type="ECO:0000259" key="3">
    <source>
        <dbReference type="Pfam" id="PF00656"/>
    </source>
</evidence>
<feature type="compositionally biased region" description="Polar residues" evidence="2">
    <location>
        <begin position="607"/>
        <end position="626"/>
    </location>
</feature>
<feature type="domain" description="Peptidase C14 caspase" evidence="3">
    <location>
        <begin position="497"/>
        <end position="560"/>
    </location>
</feature>
<dbReference type="PANTHER" id="PTHR48104:SF30">
    <property type="entry name" value="METACASPASE-1"/>
    <property type="match status" value="1"/>
</dbReference>
<dbReference type="GO" id="GO:0004197">
    <property type="term" value="F:cysteine-type endopeptidase activity"/>
    <property type="evidence" value="ECO:0007669"/>
    <property type="project" value="InterPro"/>
</dbReference>
<name>A0AAD7D9S9_MYCRO</name>
<evidence type="ECO:0000313" key="5">
    <source>
        <dbReference type="Proteomes" id="UP001221757"/>
    </source>
</evidence>
<dbReference type="Gene3D" id="3.40.50.12660">
    <property type="match status" value="1"/>
</dbReference>
<dbReference type="GO" id="GO:0005737">
    <property type="term" value="C:cytoplasm"/>
    <property type="evidence" value="ECO:0007669"/>
    <property type="project" value="TreeGrafter"/>
</dbReference>
<keyword evidence="5" id="KW-1185">Reference proteome</keyword>
<dbReference type="Proteomes" id="UP001221757">
    <property type="component" value="Unassembled WGS sequence"/>
</dbReference>
<dbReference type="EMBL" id="JARKIE010000105">
    <property type="protein sequence ID" value="KAJ7683771.1"/>
    <property type="molecule type" value="Genomic_DNA"/>
</dbReference>
<evidence type="ECO:0000313" key="4">
    <source>
        <dbReference type="EMBL" id="KAJ7683771.1"/>
    </source>
</evidence>
<feature type="compositionally biased region" description="Basic and acidic residues" evidence="2">
    <location>
        <begin position="396"/>
        <end position="407"/>
    </location>
</feature>
<sequence length="688" mass="74430">MKIGRTTVPPPRRAPPTPSPLSAAAVPRAPLKKALLIAISAAGPGYAPLAGPHGDVLLMRTLLLERYGYAARDVVTLSDEPGVGAVQPTRVNILAAIAELVRGARSGDRFFFHYCGHTTQTPNRTNSEEDGMDECLVPADGEPHKITDNELRAALVEPLPVGAALVAVFDSCHSASLLDLAHFRCNRVYVPWVNKGRRRSDERWNAVVRRHAMPLLPVSKPPSRTNTSTSAHPLSPLAPVPPIPALAHVSPLSPDAKPPPRPTRRATRRATRELRELVQLMEDARADVPTRPNSPASPEAPTPMVTTRRIYEAARTSARTVRAWRTEVDALEVREDDALEVHEDEAVAVERAGTEGEAQGRDKRRRGKRASLPLLPVRLGSLRERDSKGKGKGKGKAREKEEDDNKIQGKQRRTTVTRARAVSIAVGKENADAGAGAGVGVGVGAGATRPTLKVAVERTGRPVSWFEEMGEGAEGRGRACESPERVWPCQGDCRESSHGHDGGAAPAADVISLASCKDHQFSWEDAEGGSMTRELVRILEREPHPTLRALVTRVSHALHRLTLERHWDTRRWKRECKAYEAEMRRLALDGDVGGGGGGGGDVDAAPTLTSGPSRTSTLSLEPSSRTASVAPPSPALLARDTRAPVKVQAKAKSEGFVDPPVSDYEMDNFQNPEVASHRPLDMDRPWSI</sequence>
<dbReference type="PANTHER" id="PTHR48104">
    <property type="entry name" value="METACASPASE-4"/>
    <property type="match status" value="1"/>
</dbReference>
<dbReference type="AlphaFoldDB" id="A0AAD7D9S9"/>
<gene>
    <name evidence="4" type="ORF">B0H17DRAFT_1333154</name>
</gene>
<feature type="compositionally biased region" description="Low complexity" evidence="2">
    <location>
        <begin position="627"/>
        <end position="638"/>
    </location>
</feature>
<comment type="similarity">
    <text evidence="1">Belongs to the peptidase C14B family.</text>
</comment>
<dbReference type="Gene3D" id="3.40.50.1460">
    <property type="match status" value="1"/>
</dbReference>
<accession>A0AAD7D9S9</accession>
<comment type="caution">
    <text evidence="4">The sequence shown here is derived from an EMBL/GenBank/DDBJ whole genome shotgun (WGS) entry which is preliminary data.</text>
</comment>
<feature type="region of interest" description="Disordered" evidence="2">
    <location>
        <begin position="590"/>
        <end position="688"/>
    </location>
</feature>
<evidence type="ECO:0000256" key="2">
    <source>
        <dbReference type="SAM" id="MobiDB-lite"/>
    </source>
</evidence>
<evidence type="ECO:0000256" key="1">
    <source>
        <dbReference type="ARBA" id="ARBA00009005"/>
    </source>
</evidence>